<protein>
    <recommendedName>
        <fullName evidence="1">Peptidase S9 prolyl oligopeptidase catalytic domain-containing protein</fullName>
    </recommendedName>
</protein>
<evidence type="ECO:0000313" key="2">
    <source>
        <dbReference type="EMBL" id="KAL1115044.1"/>
    </source>
</evidence>
<dbReference type="InterPro" id="IPR029058">
    <property type="entry name" value="AB_hydrolase_fold"/>
</dbReference>
<evidence type="ECO:0000259" key="1">
    <source>
        <dbReference type="Pfam" id="PF00326"/>
    </source>
</evidence>
<dbReference type="PANTHER" id="PTHR11731:SF135">
    <property type="entry name" value="INACTIVE DIPEPTIDYL PEPTIDASE 10-LIKE PROTEIN"/>
    <property type="match status" value="1"/>
</dbReference>
<feature type="domain" description="Peptidase S9 prolyl oligopeptidase catalytic" evidence="1">
    <location>
        <begin position="35"/>
        <end position="210"/>
    </location>
</feature>
<dbReference type="Proteomes" id="UP001558652">
    <property type="component" value="Unassembled WGS sequence"/>
</dbReference>
<gene>
    <name evidence="2" type="ORF">AAG570_007075</name>
</gene>
<dbReference type="InterPro" id="IPR001375">
    <property type="entry name" value="Peptidase_S9_cat"/>
</dbReference>
<dbReference type="Pfam" id="PF00326">
    <property type="entry name" value="Peptidase_S9"/>
    <property type="match status" value="1"/>
</dbReference>
<accession>A0ABD0XUW6</accession>
<keyword evidence="3" id="KW-1185">Reference proteome</keyword>
<feature type="non-terminal residue" evidence="2">
    <location>
        <position position="1"/>
    </location>
</feature>
<evidence type="ECO:0000313" key="3">
    <source>
        <dbReference type="Proteomes" id="UP001558652"/>
    </source>
</evidence>
<dbReference type="AlphaFoldDB" id="A0ABD0XUW6"/>
<comment type="caution">
    <text evidence="2">The sequence shown here is derived from an EMBL/GenBank/DDBJ whole genome shotgun (WGS) entry which is preliminary data.</text>
</comment>
<dbReference type="InterPro" id="IPR050278">
    <property type="entry name" value="Serine_Prot_S9B/DPPIV"/>
</dbReference>
<name>A0ABD0XUW6_9HEMI</name>
<dbReference type="SUPFAM" id="SSF53474">
    <property type="entry name" value="alpha/beta-Hydrolases"/>
    <property type="match status" value="1"/>
</dbReference>
<dbReference type="PANTHER" id="PTHR11731">
    <property type="entry name" value="PROTEASE FAMILY S9B,C DIPEPTIDYL-PEPTIDASE IV-RELATED"/>
    <property type="match status" value="1"/>
</dbReference>
<dbReference type="EMBL" id="JBFDAA010000020">
    <property type="protein sequence ID" value="KAL1115044.1"/>
    <property type="molecule type" value="Genomic_DNA"/>
</dbReference>
<dbReference type="Gene3D" id="3.40.50.1820">
    <property type="entry name" value="alpha/beta hydrolase"/>
    <property type="match status" value="1"/>
</dbReference>
<proteinExistence type="predicted"/>
<organism evidence="2 3">
    <name type="scientific">Ranatra chinensis</name>
    <dbReference type="NCBI Taxonomy" id="642074"/>
    <lineage>
        <taxon>Eukaryota</taxon>
        <taxon>Metazoa</taxon>
        <taxon>Ecdysozoa</taxon>
        <taxon>Arthropoda</taxon>
        <taxon>Hexapoda</taxon>
        <taxon>Insecta</taxon>
        <taxon>Pterygota</taxon>
        <taxon>Neoptera</taxon>
        <taxon>Paraneoptera</taxon>
        <taxon>Hemiptera</taxon>
        <taxon>Heteroptera</taxon>
        <taxon>Panheteroptera</taxon>
        <taxon>Nepomorpha</taxon>
        <taxon>Nepidae</taxon>
        <taxon>Ranatrinae</taxon>
        <taxon>Ranatra</taxon>
    </lineage>
</organism>
<sequence length="217" mass="24333">HRIRQRSERGGRGLSSPSITVTLIAVIHVVVDCRWSVDYASYLTSQKNFIVAEIDGRGSYGSGTSHMNRARLKLGNLDAQDQIAVVGYLRDNLKFVDKEKIGIFGSGYGGYLTGMILSQDTDIFHCGLSISGIYSWPHYNSVWTERWLATANLTDNLRGYEESDLTRRVGNLKDRKYLVIHGTGDMVANYQHPMLLVKALIQEGVLFKHIVSHALLF</sequence>
<reference evidence="2 3" key="1">
    <citation type="submission" date="2024-07" db="EMBL/GenBank/DDBJ databases">
        <title>Chromosome-level genome assembly of the water stick insect Ranatra chinensis (Heteroptera: Nepidae).</title>
        <authorList>
            <person name="Liu X."/>
        </authorList>
    </citation>
    <scope>NUCLEOTIDE SEQUENCE [LARGE SCALE GENOMIC DNA]</scope>
    <source>
        <strain evidence="2">Cailab_2021Rc</strain>
        <tissue evidence="2">Muscle</tissue>
    </source>
</reference>